<gene>
    <name evidence="2" type="ORF">GC098_29290</name>
</gene>
<evidence type="ECO:0000259" key="1">
    <source>
        <dbReference type="Pfam" id="PF20274"/>
    </source>
</evidence>
<accession>A0ABX1Y3H8</accession>
<sequence>MMIHVYLDDLRPCPQGFTLAKDVKECILLLQEFEVDILSLDHDLGWTTMETGMDVVTWLTQQRKFPKTIYIHTSSPSACTAMYQELYTAKPEGMSLYPHRIPDDLLMQIAQGTYKSEP</sequence>
<feature type="domain" description="Cyclic-phosphate processing Receiver" evidence="1">
    <location>
        <begin position="3"/>
        <end position="87"/>
    </location>
</feature>
<evidence type="ECO:0000313" key="3">
    <source>
        <dbReference type="Proteomes" id="UP000616779"/>
    </source>
</evidence>
<keyword evidence="2" id="KW-0132">Cell division</keyword>
<evidence type="ECO:0000313" key="2">
    <source>
        <dbReference type="EMBL" id="NOU75432.1"/>
    </source>
</evidence>
<protein>
    <submittedName>
        <fullName evidence="2">Cell division protein FtsJ</fullName>
    </submittedName>
</protein>
<organism evidence="2 3">
    <name type="scientific">Paenibacillus phytorum</name>
    <dbReference type="NCBI Taxonomy" id="2654977"/>
    <lineage>
        <taxon>Bacteria</taxon>
        <taxon>Bacillati</taxon>
        <taxon>Bacillota</taxon>
        <taxon>Bacilli</taxon>
        <taxon>Bacillales</taxon>
        <taxon>Paenibacillaceae</taxon>
        <taxon>Paenibacillus</taxon>
    </lineage>
</organism>
<dbReference type="EMBL" id="WHOA01000206">
    <property type="protein sequence ID" value="NOU75432.1"/>
    <property type="molecule type" value="Genomic_DNA"/>
</dbReference>
<dbReference type="Proteomes" id="UP000616779">
    <property type="component" value="Unassembled WGS sequence"/>
</dbReference>
<comment type="caution">
    <text evidence="2">The sequence shown here is derived from an EMBL/GenBank/DDBJ whole genome shotgun (WGS) entry which is preliminary data.</text>
</comment>
<reference evidence="2 3" key="1">
    <citation type="submission" date="2019-10" db="EMBL/GenBank/DDBJ databases">
        <title>Description of Paenibacillus terrestris sp. nov.</title>
        <authorList>
            <person name="Carlier A."/>
            <person name="Qi S."/>
        </authorList>
    </citation>
    <scope>NUCLEOTIDE SEQUENCE [LARGE SCALE GENOMIC DNA]</scope>
    <source>
        <strain evidence="2 3">LMG 31458</strain>
    </source>
</reference>
<keyword evidence="2" id="KW-0131">Cell cycle</keyword>
<keyword evidence="3" id="KW-1185">Reference proteome</keyword>
<dbReference type="InterPro" id="IPR046909">
    <property type="entry name" value="cREC_REC"/>
</dbReference>
<name>A0ABX1Y3H8_9BACL</name>
<proteinExistence type="predicted"/>
<dbReference type="Pfam" id="PF20274">
    <property type="entry name" value="cREC_REC"/>
    <property type="match status" value="1"/>
</dbReference>
<dbReference type="GO" id="GO:0051301">
    <property type="term" value="P:cell division"/>
    <property type="evidence" value="ECO:0007669"/>
    <property type="project" value="UniProtKB-KW"/>
</dbReference>